<evidence type="ECO:0000256" key="2">
    <source>
        <dbReference type="SAM" id="MobiDB-lite"/>
    </source>
</evidence>
<sequence length="576" mass="64475">MGKTSEVLSEPEYKPRGAHKKSRNGCTRCKQQRKKCDELTPRCSRCTERNLCCQYPKNKSKLGDPTNEQSSDPLLRPDDIQRHLQSLPMSNLSYSTPITESLQSASSASTFESPSPLPSLSEGEELHTSLQAADILDSGELELLSHYLTHTIRTIPFDGEDLYALQPLMNSIVALAAACKCHDIIERPGNPLQNRTQIRELLALADQHYRASLRQIQAEISVTNHYDHVLANAALMVLYGSASHCIRIRLTEAPNEDGPLPSEFAPMQSQWISLIRAVHVAYIGLLNDEPEFVDGNQETAETMETPPKSSLPNEDLSLEDGPTKETRQLLLPILAATSDAALQKLRAKAQTIEVVETTDAPSTGEDESGNRQQLVISYSTGIQACFASLEILDGVVVEVFSINDDSLTNSSCSDRFAFGLDFPPLGRLSKLSPWLRSYLARVTSVTPSRPLRRTIMAFINRVPTEYLNLILKTLDLISMRTGRDGREPWENRDAEFLQPTTVHLLAMDIFAHWLVLVMLLDGVWWIGGIGAWELGRVVNFMQHRDWIDFPADMGQDWWPESIYKIRRELGKHMNAG</sequence>
<evidence type="ECO:0000259" key="4">
    <source>
        <dbReference type="PROSITE" id="PS50048"/>
    </source>
</evidence>
<evidence type="ECO:0000256" key="3">
    <source>
        <dbReference type="SAM" id="Phobius"/>
    </source>
</evidence>
<dbReference type="PRINTS" id="PR00755">
    <property type="entry name" value="AFLATOXINBRP"/>
</dbReference>
<dbReference type="InterPro" id="IPR052400">
    <property type="entry name" value="Zn2-C6_fungal_TF"/>
</dbReference>
<feature type="region of interest" description="Disordered" evidence="2">
    <location>
        <begin position="298"/>
        <end position="320"/>
    </location>
</feature>
<feature type="compositionally biased region" description="Low complexity" evidence="2">
    <location>
        <begin position="105"/>
        <end position="121"/>
    </location>
</feature>
<keyword evidence="3" id="KW-1133">Transmembrane helix</keyword>
<reference evidence="5" key="1">
    <citation type="journal article" date="2020" name="Stud. Mycol.">
        <title>101 Dothideomycetes genomes: a test case for predicting lifestyles and emergence of pathogens.</title>
        <authorList>
            <person name="Haridas S."/>
            <person name="Albert R."/>
            <person name="Binder M."/>
            <person name="Bloem J."/>
            <person name="Labutti K."/>
            <person name="Salamov A."/>
            <person name="Andreopoulos B."/>
            <person name="Baker S."/>
            <person name="Barry K."/>
            <person name="Bills G."/>
            <person name="Bluhm B."/>
            <person name="Cannon C."/>
            <person name="Castanera R."/>
            <person name="Culley D."/>
            <person name="Daum C."/>
            <person name="Ezra D."/>
            <person name="Gonzalez J."/>
            <person name="Henrissat B."/>
            <person name="Kuo A."/>
            <person name="Liang C."/>
            <person name="Lipzen A."/>
            <person name="Lutzoni F."/>
            <person name="Magnuson J."/>
            <person name="Mondo S."/>
            <person name="Nolan M."/>
            <person name="Ohm R."/>
            <person name="Pangilinan J."/>
            <person name="Park H.-J."/>
            <person name="Ramirez L."/>
            <person name="Alfaro M."/>
            <person name="Sun H."/>
            <person name="Tritt A."/>
            <person name="Yoshinaga Y."/>
            <person name="Zwiers L.-H."/>
            <person name="Turgeon B."/>
            <person name="Goodwin S."/>
            <person name="Spatafora J."/>
            <person name="Crous P."/>
            <person name="Grigoriev I."/>
        </authorList>
    </citation>
    <scope>NUCLEOTIDE SEQUENCE</scope>
    <source>
        <strain evidence="5">CBS 207.26</strain>
    </source>
</reference>
<feature type="compositionally biased region" description="Polar residues" evidence="2">
    <location>
        <begin position="298"/>
        <end position="312"/>
    </location>
</feature>
<dbReference type="PROSITE" id="PS00463">
    <property type="entry name" value="ZN2_CY6_FUNGAL_1"/>
    <property type="match status" value="1"/>
</dbReference>
<keyword evidence="1" id="KW-0539">Nucleus</keyword>
<keyword evidence="6" id="KW-1185">Reference proteome</keyword>
<keyword evidence="3" id="KW-0472">Membrane</keyword>
<feature type="transmembrane region" description="Helical" evidence="3">
    <location>
        <begin position="510"/>
        <end position="534"/>
    </location>
</feature>
<dbReference type="InterPro" id="IPR036864">
    <property type="entry name" value="Zn2-C6_fun-type_DNA-bd_sf"/>
</dbReference>
<evidence type="ECO:0000313" key="5">
    <source>
        <dbReference type="EMBL" id="KAF2193647.1"/>
    </source>
</evidence>
<dbReference type="SMART" id="SM00066">
    <property type="entry name" value="GAL4"/>
    <property type="match status" value="1"/>
</dbReference>
<dbReference type="Pfam" id="PF00172">
    <property type="entry name" value="Zn_clus"/>
    <property type="match status" value="1"/>
</dbReference>
<dbReference type="InterPro" id="IPR001138">
    <property type="entry name" value="Zn2Cys6_DnaBD"/>
</dbReference>
<dbReference type="PROSITE" id="PS50048">
    <property type="entry name" value="ZN2_CY6_FUNGAL_2"/>
    <property type="match status" value="1"/>
</dbReference>
<dbReference type="Proteomes" id="UP000800200">
    <property type="component" value="Unassembled WGS sequence"/>
</dbReference>
<dbReference type="GO" id="GO:0000981">
    <property type="term" value="F:DNA-binding transcription factor activity, RNA polymerase II-specific"/>
    <property type="evidence" value="ECO:0007669"/>
    <property type="project" value="InterPro"/>
</dbReference>
<dbReference type="CDD" id="cd00067">
    <property type="entry name" value="GAL4"/>
    <property type="match status" value="1"/>
</dbReference>
<protein>
    <recommendedName>
        <fullName evidence="4">Zn(2)-C6 fungal-type domain-containing protein</fullName>
    </recommendedName>
</protein>
<evidence type="ECO:0000313" key="6">
    <source>
        <dbReference type="Proteomes" id="UP000800200"/>
    </source>
</evidence>
<keyword evidence="3" id="KW-0812">Transmembrane</keyword>
<evidence type="ECO:0000256" key="1">
    <source>
        <dbReference type="ARBA" id="ARBA00023242"/>
    </source>
</evidence>
<dbReference type="Gene3D" id="4.10.240.10">
    <property type="entry name" value="Zn(2)-C6 fungal-type DNA-binding domain"/>
    <property type="match status" value="1"/>
</dbReference>
<dbReference type="OrthoDB" id="416217at2759"/>
<dbReference type="PANTHER" id="PTHR47657:SF14">
    <property type="entry name" value="ZN(2)-C6 FUNGAL-TYPE DOMAIN-CONTAINING PROTEIN"/>
    <property type="match status" value="1"/>
</dbReference>
<dbReference type="SUPFAM" id="SSF57701">
    <property type="entry name" value="Zn2/Cys6 DNA-binding domain"/>
    <property type="match status" value="1"/>
</dbReference>
<feature type="region of interest" description="Disordered" evidence="2">
    <location>
        <begin position="1"/>
        <end position="25"/>
    </location>
</feature>
<dbReference type="GO" id="GO:0008270">
    <property type="term" value="F:zinc ion binding"/>
    <property type="evidence" value="ECO:0007669"/>
    <property type="project" value="InterPro"/>
</dbReference>
<proteinExistence type="predicted"/>
<feature type="region of interest" description="Disordered" evidence="2">
    <location>
        <begin position="57"/>
        <end position="76"/>
    </location>
</feature>
<name>A0A6A6ENA3_9PEZI</name>
<feature type="region of interest" description="Disordered" evidence="2">
    <location>
        <begin position="105"/>
        <end position="124"/>
    </location>
</feature>
<accession>A0A6A6ENA3</accession>
<dbReference type="AlphaFoldDB" id="A0A6A6ENA3"/>
<gene>
    <name evidence="5" type="ORF">K469DRAFT_734889</name>
</gene>
<organism evidence="5 6">
    <name type="scientific">Zopfia rhizophila CBS 207.26</name>
    <dbReference type="NCBI Taxonomy" id="1314779"/>
    <lineage>
        <taxon>Eukaryota</taxon>
        <taxon>Fungi</taxon>
        <taxon>Dikarya</taxon>
        <taxon>Ascomycota</taxon>
        <taxon>Pezizomycotina</taxon>
        <taxon>Dothideomycetes</taxon>
        <taxon>Dothideomycetes incertae sedis</taxon>
        <taxon>Zopfiaceae</taxon>
        <taxon>Zopfia</taxon>
    </lineage>
</organism>
<dbReference type="EMBL" id="ML994613">
    <property type="protein sequence ID" value="KAF2193647.1"/>
    <property type="molecule type" value="Genomic_DNA"/>
</dbReference>
<dbReference type="PANTHER" id="PTHR47657">
    <property type="entry name" value="STEROL REGULATORY ELEMENT-BINDING PROTEIN ECM22"/>
    <property type="match status" value="1"/>
</dbReference>
<feature type="domain" description="Zn(2)-C6 fungal-type" evidence="4">
    <location>
        <begin position="25"/>
        <end position="55"/>
    </location>
</feature>